<evidence type="ECO:0000256" key="1">
    <source>
        <dbReference type="SAM" id="MobiDB-lite"/>
    </source>
</evidence>
<evidence type="ECO:0000313" key="2">
    <source>
        <dbReference type="EMBL" id="GAA5056378.1"/>
    </source>
</evidence>
<accession>A0ABP9KHV8</accession>
<dbReference type="EMBL" id="BAABHV010000011">
    <property type="protein sequence ID" value="GAA5056378.1"/>
    <property type="molecule type" value="Genomic_DNA"/>
</dbReference>
<keyword evidence="3" id="KW-1185">Reference proteome</keyword>
<dbReference type="RefSeq" id="WP_346033053.1">
    <property type="nucleotide sequence ID" value="NZ_BAABHV010000011.1"/>
</dbReference>
<organism evidence="2 3">
    <name type="scientific">Erythrobacter westpacificensis</name>
    <dbReference type="NCBI Taxonomy" id="1055231"/>
    <lineage>
        <taxon>Bacteria</taxon>
        <taxon>Pseudomonadati</taxon>
        <taxon>Pseudomonadota</taxon>
        <taxon>Alphaproteobacteria</taxon>
        <taxon>Sphingomonadales</taxon>
        <taxon>Erythrobacteraceae</taxon>
        <taxon>Erythrobacter/Porphyrobacter group</taxon>
        <taxon>Erythrobacter</taxon>
    </lineage>
</organism>
<sequence length="276" mass="31340">MNESEPAIENRGPNSGAYTVTSGKRATRQSGRSKPARPRTKAEELGLYQDAVPTRSWKPGKCWVARDGIFPKCSKCLNTFAPFESSLEAKAHLILSVDTRIRSYVCQPPPLRYWMPNDCGGQDKREYTPDFIALTTDDRLLAIDAKAARFANDPKWTSREPHIRRAYRSDHDVELIVWTEHELCAEPRLSNAQTMYRHRFAPLDPTLDITVFEKLGELRRASRIGELCDVMSTNFNVDASDTFGATMRLALEGLIHLDNTSRYSLETEIRLTEMAE</sequence>
<protein>
    <recommendedName>
        <fullName evidence="4">TnsA endonuclease N-terminal domain-containing protein</fullName>
    </recommendedName>
</protein>
<evidence type="ECO:0008006" key="4">
    <source>
        <dbReference type="Google" id="ProtNLM"/>
    </source>
</evidence>
<feature type="region of interest" description="Disordered" evidence="1">
    <location>
        <begin position="1"/>
        <end position="42"/>
    </location>
</feature>
<dbReference type="Proteomes" id="UP001500518">
    <property type="component" value="Unassembled WGS sequence"/>
</dbReference>
<evidence type="ECO:0000313" key="3">
    <source>
        <dbReference type="Proteomes" id="UP001500518"/>
    </source>
</evidence>
<gene>
    <name evidence="2" type="ORF">GCM10023208_21050</name>
</gene>
<comment type="caution">
    <text evidence="2">The sequence shown here is derived from an EMBL/GenBank/DDBJ whole genome shotgun (WGS) entry which is preliminary data.</text>
</comment>
<name>A0ABP9KHV8_9SPHN</name>
<reference evidence="3" key="1">
    <citation type="journal article" date="2019" name="Int. J. Syst. Evol. Microbiol.">
        <title>The Global Catalogue of Microorganisms (GCM) 10K type strain sequencing project: providing services to taxonomists for standard genome sequencing and annotation.</title>
        <authorList>
            <consortium name="The Broad Institute Genomics Platform"/>
            <consortium name="The Broad Institute Genome Sequencing Center for Infectious Disease"/>
            <person name="Wu L."/>
            <person name="Ma J."/>
        </authorList>
    </citation>
    <scope>NUCLEOTIDE SEQUENCE [LARGE SCALE GENOMIC DNA]</scope>
    <source>
        <strain evidence="3">JCM 18014</strain>
    </source>
</reference>
<feature type="compositionally biased region" description="Polar residues" evidence="1">
    <location>
        <begin position="12"/>
        <end position="32"/>
    </location>
</feature>
<proteinExistence type="predicted"/>